<dbReference type="GeneID" id="77218709"/>
<reference evidence="10" key="4">
    <citation type="submission" date="2017-05" db="EMBL/GenBank/DDBJ databases">
        <authorList>
            <person name="Giani T."/>
            <person name="Arena F."/>
            <person name="Pollini S."/>
            <person name="Di Pilato V."/>
            <person name="D'Andrea M.M."/>
            <person name="Henrici De Angelis L."/>
            <person name="Bassetti M."/>
            <person name="Rossolini G.M."/>
        </authorList>
    </citation>
    <scope>NUCLEOTIDE SEQUENCE [LARGE SCALE GENOMIC DNA]</scope>
    <source>
        <strain evidence="10">S567_C10_BS</strain>
    </source>
</reference>
<dbReference type="EMBL" id="RXTL01000005">
    <property type="protein sequence ID" value="RTS51587.1"/>
    <property type="molecule type" value="Genomic_DNA"/>
</dbReference>
<dbReference type="EMBL" id="RBSQ01000678">
    <property type="protein sequence ID" value="RMS54122.1"/>
    <property type="molecule type" value="Genomic_DNA"/>
</dbReference>
<evidence type="ECO:0000256" key="1">
    <source>
        <dbReference type="ARBA" id="ARBA00008728"/>
    </source>
</evidence>
<dbReference type="Proteomes" id="UP000284767">
    <property type="component" value="Unassembled WGS sequence"/>
</dbReference>
<evidence type="ECO:0000313" key="13">
    <source>
        <dbReference type="Proteomes" id="UP000276985"/>
    </source>
</evidence>
<reference evidence="3" key="1">
    <citation type="submission" date="2015-06" db="EMBL/GenBank/DDBJ databases">
        <authorList>
            <person name="Radhakrishnan R."/>
            <person name="Underwood A."/>
            <person name="Al-Shahib A."/>
        </authorList>
    </citation>
    <scope>NUCLEOTIDE SEQUENCE</scope>
    <source>
        <strain evidence="3">P19_London_7_VIM_2_05_10</strain>
    </source>
</reference>
<reference evidence="7 14" key="5">
    <citation type="submission" date="2017-08" db="EMBL/GenBank/DDBJ databases">
        <authorList>
            <person name="Feschi L."/>
            <person name="Jeukens J."/>
            <person name="Emond-Rheault J.-G."/>
            <person name="Kukavica-Ibrulj I."/>
            <person name="Boyle B."/>
            <person name="Levesque R.C."/>
        </authorList>
    </citation>
    <scope>NUCLEOTIDE SEQUENCE [LARGE SCALE GENOMIC DNA]</scope>
    <source>
        <strain evidence="7 14">PA-W36</strain>
    </source>
</reference>
<dbReference type="InterPro" id="IPR018013">
    <property type="entry name" value="Channel_Tsx-like"/>
</dbReference>
<dbReference type="EMBL" id="CVVU01000255">
    <property type="protein sequence ID" value="CRP92849.1"/>
    <property type="molecule type" value="Genomic_DNA"/>
</dbReference>
<keyword evidence="2" id="KW-0732">Signal</keyword>
<evidence type="ECO:0000313" key="14">
    <source>
        <dbReference type="Proteomes" id="UP000284767"/>
    </source>
</evidence>
<dbReference type="RefSeq" id="WP_003102209.1">
    <property type="nucleotide sequence ID" value="NZ_AP014651.1"/>
</dbReference>
<reference evidence="5 11" key="6">
    <citation type="submission" date="2018-07" db="EMBL/GenBank/DDBJ databases">
        <title>Mechanisms of high-level aminoglycoside resistance among Gram-negative pathogens in Brazil.</title>
        <authorList>
            <person name="Ballaben A.S."/>
            <person name="Darini A.L.C."/>
            <person name="Doi Y."/>
        </authorList>
    </citation>
    <scope>NUCLEOTIDE SEQUENCE [LARGE SCALE GENOMIC DNA]</scope>
    <source>
        <strain evidence="5 11">B2-305</strain>
    </source>
</reference>
<dbReference type="EMBL" id="NFFZ01000007">
    <property type="protein sequence ID" value="OTI61381.1"/>
    <property type="molecule type" value="Genomic_DNA"/>
</dbReference>
<evidence type="ECO:0000313" key="7">
    <source>
        <dbReference type="EMBL" id="RPM08935.1"/>
    </source>
</evidence>
<dbReference type="EMBL" id="NSNE01000018">
    <property type="protein sequence ID" value="RPM08935.1"/>
    <property type="molecule type" value="Genomic_DNA"/>
</dbReference>
<dbReference type="eggNOG" id="COG3248">
    <property type="taxonomic scope" value="Bacteria"/>
</dbReference>
<dbReference type="EMBL" id="QORE01001043">
    <property type="protein sequence ID" value="RCI72211.1"/>
    <property type="molecule type" value="Genomic_DNA"/>
</dbReference>
<reference evidence="8 13" key="8">
    <citation type="submission" date="2018-12" db="EMBL/GenBank/DDBJ databases">
        <title>Pseudomonas aeruginosa Diversity Panel.</title>
        <authorList>
            <person name="Snesrud E."/>
            <person name="Mcgann P."/>
        </authorList>
    </citation>
    <scope>NUCLEOTIDE SEQUENCE [LARGE SCALE GENOMIC DNA]</scope>
    <source>
        <strain evidence="8 13">MRSN6241</strain>
    </source>
</reference>
<dbReference type="Proteomes" id="UP000253594">
    <property type="component" value="Unassembled WGS sequence"/>
</dbReference>
<dbReference type="Gene3D" id="2.40.230.20">
    <property type="entry name" value="Nucleoside-specific channel-forming protein, Tsx-like"/>
    <property type="match status" value="1"/>
</dbReference>
<reference evidence="6 12" key="7">
    <citation type="submission" date="2018-08" db="EMBL/GenBank/DDBJ databases">
        <title>Recombination of ecologically and evolutionarily significant loci maintains genetic cohesion in the Pseudomonas syringae species complex.</title>
        <authorList>
            <person name="Dillon M."/>
            <person name="Thakur S."/>
            <person name="Almeida R.N.D."/>
            <person name="Weir B.S."/>
            <person name="Guttman D.S."/>
        </authorList>
    </citation>
    <scope>NUCLEOTIDE SEQUENCE [LARGE SCALE GENOMIC DNA]</scope>
    <source>
        <strain evidence="6 12">ICMP 7846</strain>
    </source>
</reference>
<evidence type="ECO:0000313" key="11">
    <source>
        <dbReference type="Proteomes" id="UP000253594"/>
    </source>
</evidence>
<evidence type="ECO:0000313" key="3">
    <source>
        <dbReference type="EMBL" id="CRP92849.1"/>
    </source>
</evidence>
<evidence type="ECO:0000256" key="2">
    <source>
        <dbReference type="SAM" id="SignalP"/>
    </source>
</evidence>
<dbReference type="SMR" id="A0A069QCM7"/>
<dbReference type="AlphaFoldDB" id="A0A069QCM7"/>
<name>A0A069QCM7_PSEAI</name>
<organism evidence="3 9">
    <name type="scientific">Pseudomonas aeruginosa</name>
    <dbReference type="NCBI Taxonomy" id="287"/>
    <lineage>
        <taxon>Bacteria</taxon>
        <taxon>Pseudomonadati</taxon>
        <taxon>Pseudomonadota</taxon>
        <taxon>Gammaproteobacteria</taxon>
        <taxon>Pseudomonadales</taxon>
        <taxon>Pseudomonadaceae</taxon>
        <taxon>Pseudomonas</taxon>
    </lineage>
</organism>
<gene>
    <name evidence="6" type="ORF">ALP65_02691</name>
    <name evidence="4" type="ORF">CAZ10_16035</name>
    <name evidence="5" type="ORF">DT376_24970</name>
    <name evidence="8" type="ORF">DY940_01965</name>
    <name evidence="7" type="ORF">IPC1295_25770</name>
    <name evidence="3" type="ORF">PAERUG_P19_London_7_VIM_2_05_10_06041</name>
</gene>
<accession>A0A1S1BXM0</accession>
<dbReference type="Proteomes" id="UP000194857">
    <property type="component" value="Unassembled WGS sequence"/>
</dbReference>
<evidence type="ECO:0000313" key="12">
    <source>
        <dbReference type="Proteomes" id="UP000270834"/>
    </source>
</evidence>
<evidence type="ECO:0000313" key="6">
    <source>
        <dbReference type="EMBL" id="RMS54122.1"/>
    </source>
</evidence>
<reference evidence="4" key="3">
    <citation type="submission" date="2017-05" db="EMBL/GenBank/DDBJ databases">
        <authorList>
            <person name="Song R."/>
            <person name="Chenine A.L."/>
            <person name="Ruprecht R.M."/>
        </authorList>
    </citation>
    <scope>NUCLEOTIDE SEQUENCE [LARGE SCALE GENOMIC DNA]</scope>
    <source>
        <strain evidence="4">S567_C10_BS</strain>
    </source>
</reference>
<proteinExistence type="inferred from homology"/>
<evidence type="ECO:0000313" key="4">
    <source>
        <dbReference type="EMBL" id="OTI61381.1"/>
    </source>
</evidence>
<dbReference type="Proteomes" id="UP000276985">
    <property type="component" value="Unassembled WGS sequence"/>
</dbReference>
<reference evidence="9" key="2">
    <citation type="submission" date="2015-06" db="EMBL/GenBank/DDBJ databases">
        <authorList>
            <person name="Radhakrishnan Rajesh"/>
            <person name="Underwood Anthony"/>
            <person name="Al-Shahib Ali"/>
        </authorList>
    </citation>
    <scope>NUCLEOTIDE SEQUENCE [LARGE SCALE GENOMIC DNA]</scope>
    <source>
        <strain evidence="9">P19_London_7_VIM_2_05_10</strain>
    </source>
</reference>
<evidence type="ECO:0000313" key="9">
    <source>
        <dbReference type="Proteomes" id="UP000045039"/>
    </source>
</evidence>
<feature type="chain" id="PRO_5015027736" evidence="2">
    <location>
        <begin position="23"/>
        <end position="278"/>
    </location>
</feature>
<evidence type="ECO:0000313" key="10">
    <source>
        <dbReference type="Proteomes" id="UP000194857"/>
    </source>
</evidence>
<dbReference type="SUPFAM" id="SSF111364">
    <property type="entry name" value="Tsx-like channel"/>
    <property type="match status" value="1"/>
</dbReference>
<sequence>MSRTLATVMLAGGLLAAGQAVAEDHDMTPTHETDSGPLLWHNESLTYLYGKNFKINPPIQQTFTLEHASGWTWGDLFIFFDQINYNGKEDASNGKNTYYGEITPRLSFGKLTGADLSFGPVKDVLLAGTYEFGEGDTEAYLLGPGFDLAIPGFDYFQLNFYYRKPDGNRVRAGAWQITPVWSYTIPVGNSDILIDGYMDWVINNKSASTSRRNQSDYHANLHFNPQVKYDLGKALGYEPKHLYVGLEYDYWSDKYGVKDSQYFTTDQNTASFLVKYHF</sequence>
<accession>A0A069QCM7</accession>
<dbReference type="Proteomes" id="UP000045039">
    <property type="component" value="Unassembled WGS sequence"/>
</dbReference>
<comment type="similarity">
    <text evidence="1">Belongs to the nucleoside-specific channel-forming outer membrane porin (Tsx) (TC 1.B.10) family.</text>
</comment>
<dbReference type="Pfam" id="PF03502">
    <property type="entry name" value="Channel_Tsx"/>
    <property type="match status" value="1"/>
</dbReference>
<feature type="signal peptide" evidence="2">
    <location>
        <begin position="1"/>
        <end position="22"/>
    </location>
</feature>
<evidence type="ECO:0000313" key="5">
    <source>
        <dbReference type="EMBL" id="RCI72211.1"/>
    </source>
</evidence>
<protein>
    <submittedName>
        <fullName evidence="3">Nucleoside-specific channel-forming protein, Tsx</fullName>
    </submittedName>
</protein>
<dbReference type="InterPro" id="IPR036777">
    <property type="entry name" value="Channel_Tsx-like_sf"/>
</dbReference>
<dbReference type="OMA" id="EHADAWK"/>
<dbReference type="Proteomes" id="UP000270834">
    <property type="component" value="Unassembled WGS sequence"/>
</dbReference>
<evidence type="ECO:0000313" key="8">
    <source>
        <dbReference type="EMBL" id="RTS51587.1"/>
    </source>
</evidence>
<comment type="caution">
    <text evidence="3">The sequence shown here is derived from an EMBL/GenBank/DDBJ whole genome shotgun (WGS) entry which is preliminary data.</text>
</comment>
<dbReference type="GO" id="GO:0009279">
    <property type="term" value="C:cell outer membrane"/>
    <property type="evidence" value="ECO:0007669"/>
    <property type="project" value="InterPro"/>
</dbReference>
<reference evidence="7 14" key="9">
    <citation type="submission" date="2019-01" db="EMBL/GenBank/DDBJ databases">
        <title>The Pseudomonas aeruginosa pan-genome provides new insights on its population structure, horizontal gene transfer and pathogenicity.</title>
        <authorList>
            <person name="Freschi L."/>
            <person name="Vincent A.T."/>
            <person name="Jeukens J."/>
            <person name="Emond-Rheault J.-G."/>
            <person name="Kukavica-Ibrulj I."/>
            <person name="Dupont M.-J."/>
            <person name="Charette S.J."/>
            <person name="Boyle B."/>
            <person name="Levesque R.C."/>
        </authorList>
    </citation>
    <scope>NUCLEOTIDE SEQUENCE [LARGE SCALE GENOMIC DNA]</scope>
    <source>
        <strain evidence="7 14">PA-W36</strain>
    </source>
</reference>